<dbReference type="Proteomes" id="UP000294829">
    <property type="component" value="Unassembled WGS sequence"/>
</dbReference>
<dbReference type="RefSeq" id="WP_133329678.1">
    <property type="nucleotide sequence ID" value="NZ_SMYL01000008.1"/>
</dbReference>
<comment type="caution">
    <text evidence="1">The sequence shown here is derived from an EMBL/GenBank/DDBJ whole genome shotgun (WGS) entry which is preliminary data.</text>
</comment>
<accession>A0A4R5VWK5</accession>
<dbReference type="EMBL" id="SMYL01000008">
    <property type="protein sequence ID" value="TDK63725.1"/>
    <property type="molecule type" value="Genomic_DNA"/>
</dbReference>
<evidence type="ECO:0000313" key="2">
    <source>
        <dbReference type="Proteomes" id="UP000294829"/>
    </source>
</evidence>
<dbReference type="PROSITE" id="PS51257">
    <property type="entry name" value="PROKAR_LIPOPROTEIN"/>
    <property type="match status" value="1"/>
</dbReference>
<proteinExistence type="predicted"/>
<evidence type="ECO:0000313" key="1">
    <source>
        <dbReference type="EMBL" id="TDK63725.1"/>
    </source>
</evidence>
<dbReference type="AlphaFoldDB" id="A0A4R5VWK5"/>
<reference evidence="1 2" key="1">
    <citation type="submission" date="2019-03" db="EMBL/GenBank/DDBJ databases">
        <title>Sapientia aquatica gen. nov., sp. nov., isolated from a crater lake.</title>
        <authorList>
            <person name="Felfoldi T."/>
            <person name="Szabo A."/>
            <person name="Toth E."/>
            <person name="Schumann P."/>
            <person name="Keki Z."/>
            <person name="Marialigeti K."/>
            <person name="Mathe I."/>
        </authorList>
    </citation>
    <scope>NUCLEOTIDE SEQUENCE [LARGE SCALE GENOMIC DNA]</scope>
    <source>
        <strain evidence="1 2">SA-152</strain>
    </source>
</reference>
<name>A0A4R5VWK5_9BURK</name>
<dbReference type="OrthoDB" id="8904545at2"/>
<protein>
    <recommendedName>
        <fullName evidence="3">Lipoprotein</fullName>
    </recommendedName>
</protein>
<organism evidence="1 2">
    <name type="scientific">Sapientia aquatica</name>
    <dbReference type="NCBI Taxonomy" id="1549640"/>
    <lineage>
        <taxon>Bacteria</taxon>
        <taxon>Pseudomonadati</taxon>
        <taxon>Pseudomonadota</taxon>
        <taxon>Betaproteobacteria</taxon>
        <taxon>Burkholderiales</taxon>
        <taxon>Oxalobacteraceae</taxon>
        <taxon>Sapientia</taxon>
    </lineage>
</organism>
<gene>
    <name evidence="1" type="ORF">E2I14_14220</name>
</gene>
<evidence type="ECO:0008006" key="3">
    <source>
        <dbReference type="Google" id="ProtNLM"/>
    </source>
</evidence>
<keyword evidence="2" id="KW-1185">Reference proteome</keyword>
<sequence>MSKPSSTITFNMIKLVGCLILIFGTLTGCFHPNKTISWKEEVQLSNGKVIVVECSTESRNVYDGNSMGWLLVHDSIKTVFPPSGAEVRWVGSLMPLALDMSANGEIYLVAIAQTSQAMEEYSTTSGYAAFKFTGNGSWTRIPVESVPKEIVPNMLLQLPEDLSKTVNLLTKEKLNSNPRFDRSYRGWLPKSP</sequence>